<dbReference type="Pfam" id="PF04773">
    <property type="entry name" value="FecR"/>
    <property type="match status" value="1"/>
</dbReference>
<reference evidence="4 5" key="1">
    <citation type="journal article" date="2012" name="J. Bacteriol.">
        <title>Genome sequence of the highly efficient arsenite-oxidizing bacterium Achromobacter arsenitoxydans SY8.</title>
        <authorList>
            <person name="Li X."/>
            <person name="Hu Y."/>
            <person name="Gong J."/>
            <person name="Lin Y."/>
            <person name="Johnstone L."/>
            <person name="Rensing C."/>
            <person name="Wang G."/>
        </authorList>
    </citation>
    <scope>NUCLEOTIDE SEQUENCE [LARGE SCALE GENOMIC DNA]</scope>
    <source>
        <strain evidence="4 5">SY8</strain>
    </source>
</reference>
<feature type="domain" description="FecR protein" evidence="2">
    <location>
        <begin position="111"/>
        <end position="197"/>
    </location>
</feature>
<proteinExistence type="predicted"/>
<keyword evidence="5" id="KW-1185">Reference proteome</keyword>
<dbReference type="Proteomes" id="UP000003113">
    <property type="component" value="Unassembled WGS sequence"/>
</dbReference>
<accession>H0FC00</accession>
<dbReference type="InterPro" id="IPR032623">
    <property type="entry name" value="FecR_N"/>
</dbReference>
<name>H0FC00_9BURK</name>
<evidence type="ECO:0000259" key="3">
    <source>
        <dbReference type="Pfam" id="PF16220"/>
    </source>
</evidence>
<keyword evidence="1" id="KW-1133">Transmembrane helix</keyword>
<dbReference type="eggNOG" id="COG3712">
    <property type="taxonomic scope" value="Bacteria"/>
</dbReference>
<keyword evidence="1" id="KW-0472">Membrane</keyword>
<dbReference type="GO" id="GO:0016989">
    <property type="term" value="F:sigma factor antagonist activity"/>
    <property type="evidence" value="ECO:0007669"/>
    <property type="project" value="TreeGrafter"/>
</dbReference>
<comment type="caution">
    <text evidence="4">The sequence shown here is derived from an EMBL/GenBank/DDBJ whole genome shotgun (WGS) entry which is preliminary data.</text>
</comment>
<evidence type="ECO:0000256" key="1">
    <source>
        <dbReference type="SAM" id="Phobius"/>
    </source>
</evidence>
<dbReference type="InterPro" id="IPR006860">
    <property type="entry name" value="FecR"/>
</dbReference>
<dbReference type="PANTHER" id="PTHR30273">
    <property type="entry name" value="PERIPLASMIC SIGNAL SENSOR AND SIGMA FACTOR ACTIVATOR FECR-RELATED"/>
    <property type="match status" value="1"/>
</dbReference>
<keyword evidence="1" id="KW-0812">Transmembrane</keyword>
<dbReference type="EMBL" id="AGUF01000068">
    <property type="protein sequence ID" value="EHK64132.1"/>
    <property type="molecule type" value="Genomic_DNA"/>
</dbReference>
<evidence type="ECO:0000259" key="2">
    <source>
        <dbReference type="Pfam" id="PF04773"/>
    </source>
</evidence>
<dbReference type="InterPro" id="IPR012373">
    <property type="entry name" value="Ferrdict_sens_TM"/>
</dbReference>
<dbReference type="RefSeq" id="WP_008166214.1">
    <property type="nucleotide sequence ID" value="NZ_AGUF01000068.1"/>
</dbReference>
<dbReference type="Pfam" id="PF16220">
    <property type="entry name" value="DUF4880"/>
    <property type="match status" value="1"/>
</dbReference>
<feature type="transmembrane region" description="Helical" evidence="1">
    <location>
        <begin position="83"/>
        <end position="100"/>
    </location>
</feature>
<evidence type="ECO:0000313" key="5">
    <source>
        <dbReference type="Proteomes" id="UP000003113"/>
    </source>
</evidence>
<dbReference type="AlphaFoldDB" id="H0FC00"/>
<dbReference type="PIRSF" id="PIRSF018266">
    <property type="entry name" value="FecR"/>
    <property type="match status" value="1"/>
</dbReference>
<dbReference type="OrthoDB" id="1100567at2"/>
<dbReference type="PATRIC" id="fig|477184.5.peg.4234"/>
<dbReference type="PANTHER" id="PTHR30273:SF2">
    <property type="entry name" value="PROTEIN FECR"/>
    <property type="match status" value="1"/>
</dbReference>
<protein>
    <submittedName>
        <fullName evidence="4">Anti-sigma factor FoxR</fullName>
    </submittedName>
</protein>
<evidence type="ECO:0000313" key="4">
    <source>
        <dbReference type="EMBL" id="EHK64132.1"/>
    </source>
</evidence>
<feature type="domain" description="FecR N-terminal" evidence="3">
    <location>
        <begin position="10"/>
        <end position="50"/>
    </location>
</feature>
<dbReference type="STRING" id="477184.KYC_21546"/>
<organism evidence="4 5">
    <name type="scientific">Achromobacter arsenitoxydans SY8</name>
    <dbReference type="NCBI Taxonomy" id="477184"/>
    <lineage>
        <taxon>Bacteria</taxon>
        <taxon>Pseudomonadati</taxon>
        <taxon>Pseudomonadota</taxon>
        <taxon>Betaproteobacteria</taxon>
        <taxon>Burkholderiales</taxon>
        <taxon>Alcaligenaceae</taxon>
        <taxon>Achromobacter</taxon>
    </lineage>
</organism>
<dbReference type="Gene3D" id="2.60.120.1440">
    <property type="match status" value="1"/>
</dbReference>
<sequence>MADRSAVLERAISFAVRLNSGHADAAEHDACRRWREADAEHERVWRQLQSIEDDMRAVSGSAAASAAAASALRAAPNRGRRQALAMLALGVVGAGATLAWRDGAWERMTADYRSGVGEQRRFALADGAELWLNTDSAVRADPGGRRLSLLAGELRMDTGPDGAWEVRTRQACFTGARARFVLRQLGDATLLELQRGDLRIAPLHGPETLAEPGARYRVSDHDARREPSAPFDADGWANGVLTVRGMRLADFLAELSRYQRGWISCDPAVADLRVSGVFLLDDVPGALDTLGRALPMRVQRYAGLWTRVLPA</sequence>
<gene>
    <name evidence="4" type="ORF">KYC_21546</name>
</gene>